<sequence length="197" mass="22291">MGRRGRAIKARRLVIQAEKEQEKAAGNKVRNYMTAWALFIVIIFYIGLYLLQRTIIPESVLYIAAGIGCLLGAVILRFTIRLPFWAILFLSAVTSAGLAPCSLMVVNYAFTSSTFERFQLPVADYHFERAARHSTRRPMGEFYLDGIKHSLFIPEGMEDNYRSCRSVTVWVYKGCLGYYVVNSYEFSTTNLEAAGKG</sequence>
<reference evidence="3" key="1">
    <citation type="submission" date="2018-11" db="EMBL/GenBank/DDBJ databases">
        <title>Chitinophaga lutea sp.nov., isolate from arsenic contaminated soil.</title>
        <authorList>
            <person name="Zong Y."/>
        </authorList>
    </citation>
    <scope>NUCLEOTIDE SEQUENCE [LARGE SCALE GENOMIC DNA]</scope>
    <source>
        <strain evidence="3">YLT18</strain>
    </source>
</reference>
<evidence type="ECO:0000313" key="3">
    <source>
        <dbReference type="Proteomes" id="UP000279089"/>
    </source>
</evidence>
<keyword evidence="1" id="KW-1133">Transmembrane helix</keyword>
<gene>
    <name evidence="2" type="ORF">EG028_06555</name>
</gene>
<accession>A0A3N4MD15</accession>
<dbReference type="AlphaFoldDB" id="A0A3N4MD15"/>
<evidence type="ECO:0000256" key="1">
    <source>
        <dbReference type="SAM" id="Phobius"/>
    </source>
</evidence>
<dbReference type="Proteomes" id="UP000279089">
    <property type="component" value="Unassembled WGS sequence"/>
</dbReference>
<dbReference type="RefSeq" id="WP_120514762.1">
    <property type="nucleotide sequence ID" value="NZ_QXZY01000002.1"/>
</dbReference>
<name>A0A3N4MD15_9BACT</name>
<comment type="caution">
    <text evidence="2">The sequence shown here is derived from an EMBL/GenBank/DDBJ whole genome shotgun (WGS) entry which is preliminary data.</text>
</comment>
<organism evidence="2 3">
    <name type="scientific">Chitinophaga barathri</name>
    <dbReference type="NCBI Taxonomy" id="1647451"/>
    <lineage>
        <taxon>Bacteria</taxon>
        <taxon>Pseudomonadati</taxon>
        <taxon>Bacteroidota</taxon>
        <taxon>Chitinophagia</taxon>
        <taxon>Chitinophagales</taxon>
        <taxon>Chitinophagaceae</taxon>
        <taxon>Chitinophaga</taxon>
    </lineage>
</organism>
<feature type="transmembrane region" description="Helical" evidence="1">
    <location>
        <begin position="33"/>
        <end position="51"/>
    </location>
</feature>
<feature type="transmembrane region" description="Helical" evidence="1">
    <location>
        <begin position="60"/>
        <end position="80"/>
    </location>
</feature>
<feature type="transmembrane region" description="Helical" evidence="1">
    <location>
        <begin position="86"/>
        <end position="110"/>
    </location>
</feature>
<keyword evidence="1" id="KW-0812">Transmembrane</keyword>
<proteinExistence type="predicted"/>
<evidence type="ECO:0000313" key="2">
    <source>
        <dbReference type="EMBL" id="RPD41822.1"/>
    </source>
</evidence>
<keyword evidence="3" id="KW-1185">Reference proteome</keyword>
<dbReference type="EMBL" id="RMBX01000003">
    <property type="protein sequence ID" value="RPD41822.1"/>
    <property type="molecule type" value="Genomic_DNA"/>
</dbReference>
<keyword evidence="1" id="KW-0472">Membrane</keyword>
<protein>
    <submittedName>
        <fullName evidence="2">Uncharacterized protein</fullName>
    </submittedName>
</protein>